<keyword evidence="2" id="KW-1185">Reference proteome</keyword>
<dbReference type="AlphaFoldDB" id="A0A840X079"/>
<comment type="caution">
    <text evidence="1">The sequence shown here is derived from an EMBL/GenBank/DDBJ whole genome shotgun (WGS) entry which is preliminary data.</text>
</comment>
<evidence type="ECO:0000313" key="1">
    <source>
        <dbReference type="EMBL" id="MBB5516124.1"/>
    </source>
</evidence>
<reference evidence="1 2" key="1">
    <citation type="submission" date="2020-08" db="EMBL/GenBank/DDBJ databases">
        <title>Genomic Encyclopedia of Type Strains, Phase IV (KMG-IV): sequencing the most valuable type-strain genomes for metagenomic binning, comparative biology and taxonomic classification.</title>
        <authorList>
            <person name="Goeker M."/>
        </authorList>
    </citation>
    <scope>NUCLEOTIDE SEQUENCE [LARGE SCALE GENOMIC DNA]</scope>
    <source>
        <strain evidence="1 2">DSM 103377</strain>
    </source>
</reference>
<protein>
    <submittedName>
        <fullName evidence="1">Uncharacterized protein</fullName>
    </submittedName>
</protein>
<proteinExistence type="predicted"/>
<organism evidence="1 2">
    <name type="scientific">Rubricella aquisinus</name>
    <dbReference type="NCBI Taxonomy" id="2028108"/>
    <lineage>
        <taxon>Bacteria</taxon>
        <taxon>Pseudomonadati</taxon>
        <taxon>Pseudomonadota</taxon>
        <taxon>Alphaproteobacteria</taxon>
        <taxon>Rhodobacterales</taxon>
        <taxon>Paracoccaceae</taxon>
        <taxon>Rubricella</taxon>
    </lineage>
</organism>
<sequence>MKQPRQVTVNCSGRVCVLRGFSNPKPMIDLFARVARVAERKGQDLTPEGVAAVLAKRRILGIKVTGTPERIVMEKSTRQTNMLRPREEAEKRMEAARKLIEERARAHPPSPDLSLFNPLMSLSPLGYVSGTRPEVDLSKLDAFEWSTIDTPTITPFAAPDVVAETPDSDDDFVMKTDIPAPGQAKAAAPFDAPHDALSDALEAAMSGQIVEEKQMSEPSLSLSLADYAAPRRPKTLEQALEIAAAYRRFIHGEQVFARRDVLLDVDDIAIDGAPFPPDVKLRAFNALVEQGGSLIRKDRGLFTLGKSLEMRYGR</sequence>
<dbReference type="EMBL" id="JACIJS010000006">
    <property type="protein sequence ID" value="MBB5516124.1"/>
    <property type="molecule type" value="Genomic_DNA"/>
</dbReference>
<evidence type="ECO:0000313" key="2">
    <source>
        <dbReference type="Proteomes" id="UP000553766"/>
    </source>
</evidence>
<accession>A0A840X079</accession>
<gene>
    <name evidence="1" type="ORF">FHS89_002150</name>
</gene>
<dbReference type="Proteomes" id="UP000553766">
    <property type="component" value="Unassembled WGS sequence"/>
</dbReference>
<name>A0A840X079_9RHOB</name>
<dbReference type="RefSeq" id="WP_184011449.1">
    <property type="nucleotide sequence ID" value="NZ_JACIJS010000006.1"/>
</dbReference>